<evidence type="ECO:0000313" key="1">
    <source>
        <dbReference type="EMBL" id="KOX96896.1"/>
    </source>
</evidence>
<protein>
    <recommendedName>
        <fullName evidence="3">Lipoprotein</fullName>
    </recommendedName>
</protein>
<accession>A0A0N0BRK8</accession>
<dbReference type="OrthoDB" id="324541at2157"/>
<dbReference type="RefSeq" id="WP_053771076.1">
    <property type="nucleotide sequence ID" value="NZ_LIST01000002.1"/>
</dbReference>
<keyword evidence="2" id="KW-1185">Reference proteome</keyword>
<comment type="caution">
    <text evidence="1">The sequence shown here is derived from an EMBL/GenBank/DDBJ whole genome shotgun (WGS) entry which is preliminary data.</text>
</comment>
<dbReference type="Proteomes" id="UP000037747">
    <property type="component" value="Unassembled WGS sequence"/>
</dbReference>
<dbReference type="EMBL" id="LIST01000002">
    <property type="protein sequence ID" value="KOX96896.1"/>
    <property type="molecule type" value="Genomic_DNA"/>
</dbReference>
<sequence>MRRRALLASAAAASTASLAGCPTPPWTDDPTEIDGAEVTFRREYDGEIDVTGSGGNDVAEVRRRLDGDPPRLVVAGSLLDGPRRCYRVTLFEAALDEGTLRLRIVAEDDPDSDVNRCSDVAEPHPYSVAVAFPEAPVPERVVVRHGDETVLEERV</sequence>
<proteinExistence type="predicted"/>
<dbReference type="PATRIC" id="fig|1705389.3.peg.3063"/>
<dbReference type="AlphaFoldDB" id="A0A0N0BRK8"/>
<evidence type="ECO:0008006" key="3">
    <source>
        <dbReference type="Google" id="ProtNLM"/>
    </source>
</evidence>
<reference evidence="1 2" key="1">
    <citation type="submission" date="2015-08" db="EMBL/GenBank/DDBJ databases">
        <title>Genomes of Isolates from Cabo Rojo, PR.</title>
        <authorList>
            <person name="Sanchez-Nieves R.L."/>
            <person name="Montalvo-Rodriguez R."/>
        </authorList>
    </citation>
    <scope>NUCLEOTIDE SEQUENCE [LARGE SCALE GENOMIC DNA]</scope>
    <source>
        <strain evidence="1 2">5</strain>
    </source>
</reference>
<evidence type="ECO:0000313" key="2">
    <source>
        <dbReference type="Proteomes" id="UP000037747"/>
    </source>
</evidence>
<organism evidence="1 2">
    <name type="scientific">Halorubrum tropicale</name>
    <dbReference type="NCBI Taxonomy" id="1765655"/>
    <lineage>
        <taxon>Archaea</taxon>
        <taxon>Methanobacteriati</taxon>
        <taxon>Methanobacteriota</taxon>
        <taxon>Stenosarchaea group</taxon>
        <taxon>Halobacteria</taxon>
        <taxon>Halobacteriales</taxon>
        <taxon>Haloferacaceae</taxon>
        <taxon>Halorubrum</taxon>
    </lineage>
</organism>
<name>A0A0N0BRK8_9EURY</name>
<dbReference type="PROSITE" id="PS51257">
    <property type="entry name" value="PROKAR_LIPOPROTEIN"/>
    <property type="match status" value="1"/>
</dbReference>
<gene>
    <name evidence="1" type="ORF">AMR74_05545</name>
</gene>